<dbReference type="EMBL" id="ML119789">
    <property type="protein sequence ID" value="RPA74483.1"/>
    <property type="molecule type" value="Genomic_DNA"/>
</dbReference>
<proteinExistence type="predicted"/>
<evidence type="ECO:0000313" key="2">
    <source>
        <dbReference type="Proteomes" id="UP000275078"/>
    </source>
</evidence>
<keyword evidence="2" id="KW-1185">Reference proteome</keyword>
<protein>
    <submittedName>
        <fullName evidence="1">Uncharacterized protein</fullName>
    </submittedName>
</protein>
<name>A0A3N4HKX0_ASCIM</name>
<reference evidence="1 2" key="1">
    <citation type="journal article" date="2018" name="Nat. Ecol. Evol.">
        <title>Pezizomycetes genomes reveal the molecular basis of ectomycorrhizal truffle lifestyle.</title>
        <authorList>
            <person name="Murat C."/>
            <person name="Payen T."/>
            <person name="Noel B."/>
            <person name="Kuo A."/>
            <person name="Morin E."/>
            <person name="Chen J."/>
            <person name="Kohler A."/>
            <person name="Krizsan K."/>
            <person name="Balestrini R."/>
            <person name="Da Silva C."/>
            <person name="Montanini B."/>
            <person name="Hainaut M."/>
            <person name="Levati E."/>
            <person name="Barry K.W."/>
            <person name="Belfiori B."/>
            <person name="Cichocki N."/>
            <person name="Clum A."/>
            <person name="Dockter R.B."/>
            <person name="Fauchery L."/>
            <person name="Guy J."/>
            <person name="Iotti M."/>
            <person name="Le Tacon F."/>
            <person name="Lindquist E.A."/>
            <person name="Lipzen A."/>
            <person name="Malagnac F."/>
            <person name="Mello A."/>
            <person name="Molinier V."/>
            <person name="Miyauchi S."/>
            <person name="Poulain J."/>
            <person name="Riccioni C."/>
            <person name="Rubini A."/>
            <person name="Sitrit Y."/>
            <person name="Splivallo R."/>
            <person name="Traeger S."/>
            <person name="Wang M."/>
            <person name="Zifcakova L."/>
            <person name="Wipf D."/>
            <person name="Zambonelli A."/>
            <person name="Paolocci F."/>
            <person name="Nowrousian M."/>
            <person name="Ottonello S."/>
            <person name="Baldrian P."/>
            <person name="Spatafora J.W."/>
            <person name="Henrissat B."/>
            <person name="Nagy L.G."/>
            <person name="Aury J.M."/>
            <person name="Wincker P."/>
            <person name="Grigoriev I.V."/>
            <person name="Bonfante P."/>
            <person name="Martin F.M."/>
        </authorList>
    </citation>
    <scope>NUCLEOTIDE SEQUENCE [LARGE SCALE GENOMIC DNA]</scope>
    <source>
        <strain evidence="1 2">RN42</strain>
    </source>
</reference>
<accession>A0A3N4HKX0</accession>
<dbReference type="Proteomes" id="UP000275078">
    <property type="component" value="Unassembled WGS sequence"/>
</dbReference>
<organism evidence="1 2">
    <name type="scientific">Ascobolus immersus RN42</name>
    <dbReference type="NCBI Taxonomy" id="1160509"/>
    <lineage>
        <taxon>Eukaryota</taxon>
        <taxon>Fungi</taxon>
        <taxon>Dikarya</taxon>
        <taxon>Ascomycota</taxon>
        <taxon>Pezizomycotina</taxon>
        <taxon>Pezizomycetes</taxon>
        <taxon>Pezizales</taxon>
        <taxon>Ascobolaceae</taxon>
        <taxon>Ascobolus</taxon>
    </lineage>
</organism>
<sequence>MLWLPVRCSSPSLLVTLKEGHRNDSSGVGEIRQHAESPLLLFPVEKDWPVRVENLRQKTTTDEKSPCMTPPPTPSHLLHSDREISSAGKRLICIATYPIQSPKSAGTEVPWSVSDCCSPGAAGTASHLQILSCTCFCSDRSAVCCKRVVILHSPCFEPSLRSSSRSENVSLPAQLPIPIMPKQLDPTLHARHLISEPSMLMPIPDLEKSND</sequence>
<dbReference type="AlphaFoldDB" id="A0A3N4HKX0"/>
<gene>
    <name evidence="1" type="ORF">BJ508DRAFT_35106</name>
</gene>
<evidence type="ECO:0000313" key="1">
    <source>
        <dbReference type="EMBL" id="RPA74483.1"/>
    </source>
</evidence>